<feature type="region of interest" description="Disordered" evidence="1">
    <location>
        <begin position="690"/>
        <end position="730"/>
    </location>
</feature>
<dbReference type="InterPro" id="IPR003688">
    <property type="entry name" value="TraG/VirD4"/>
</dbReference>
<dbReference type="EMBL" id="JARWBG010000008">
    <property type="protein sequence ID" value="MDH2389073.1"/>
    <property type="molecule type" value="Genomic_DNA"/>
</dbReference>
<keyword evidence="3" id="KW-1185">Reference proteome</keyword>
<sequence length="730" mass="78877">MANPSNELLFSELHLPRPLSEASVLVLLGRLAAERTASRLVLEARAERGSVRYLLGCRSAEVSQLRRLFKDFLPGSQLVQSDNGRPPARLRVDVAGRLRLKPAGMPLRSDVAEATSRALLSALTAPLQADEALAVQIILGPRREPRTMAKDVPDPGASMVQKLVMGEVLASTDTRSRLRERQSQAGFAATIRLGVAGPDTRRRRNRILSLLSALTVAQGAGVKIDLVRESADRLNNVRLPWLWPLALGVSELVGLLGWPVGEGDLPGNPMHPRVLRAAAHVHCGPRVFARSAAPGDDRLLGISAADQTFHGIAYGPSGSGKTTALLHLVLADIEAGRPVVVLDPKQQLIDDVLARMPEHRVNDVVELNAANQSPVGFNPLDVTGRDLDVVVDGVLSVFESVFADGWGPRTADIFSASLRTLARGSSPKHPATLVDLPRLLTDAGFRRQYVGQTQNDVGLAQFWAWYDSQSPAAQANIIAAPMNKLRQFLLRPAMVRMLDQREGHFRLRNIFQDNKVLLVPLNEGIVGPGTASLLGSLVIAEIWQATQERANEPYASERPGTVYVDEAPRFLHLPMSLADALAVSRSLSVGWFLAAQFRDQFPPALRSAVDVNARSKIVFASEYEDARNMAKLAPGLEAEDFMALPRYHAYANLVADGAPSGWALVKTLPPPPATADVEAIRALARANYASPVEPKLARSETASSEESSAAVPPTPGGPSAIGRRRRRGTQ</sequence>
<dbReference type="Pfam" id="PF02534">
    <property type="entry name" value="T4SS-DNA_transf"/>
    <property type="match status" value="1"/>
</dbReference>
<dbReference type="Proteomes" id="UP001223144">
    <property type="component" value="Unassembled WGS sequence"/>
</dbReference>
<organism evidence="2 3">
    <name type="scientific">Streptomyces chengmaiensis</name>
    <dbReference type="NCBI Taxonomy" id="3040919"/>
    <lineage>
        <taxon>Bacteria</taxon>
        <taxon>Bacillati</taxon>
        <taxon>Actinomycetota</taxon>
        <taxon>Actinomycetes</taxon>
        <taxon>Kitasatosporales</taxon>
        <taxon>Streptomycetaceae</taxon>
        <taxon>Streptomyces</taxon>
    </lineage>
</organism>
<feature type="compositionally biased region" description="Low complexity" evidence="1">
    <location>
        <begin position="699"/>
        <end position="710"/>
    </location>
</feature>
<dbReference type="InterPro" id="IPR027417">
    <property type="entry name" value="P-loop_NTPase"/>
</dbReference>
<reference evidence="2 3" key="1">
    <citation type="submission" date="2023-04" db="EMBL/GenBank/DDBJ databases">
        <title>Streptomyces chengmaiensis sp. nov. isolated from the stem of mangrove plant in Hainan.</title>
        <authorList>
            <person name="Huang X."/>
            <person name="Zhou S."/>
            <person name="Chu X."/>
            <person name="Xie Y."/>
            <person name="Lin Y."/>
        </authorList>
    </citation>
    <scope>NUCLEOTIDE SEQUENCE [LARGE SCALE GENOMIC DNA]</scope>
    <source>
        <strain evidence="2 3">HNM0663</strain>
    </source>
</reference>
<proteinExistence type="predicted"/>
<dbReference type="Gene3D" id="3.40.50.300">
    <property type="entry name" value="P-loop containing nucleotide triphosphate hydrolases"/>
    <property type="match status" value="2"/>
</dbReference>
<gene>
    <name evidence="2" type="ORF">QCN29_09770</name>
</gene>
<accession>A0ABT6HLD4</accession>
<protein>
    <submittedName>
        <fullName evidence="2">Type IV secretory system conjugative DNA transfer family protein</fullName>
    </submittedName>
</protein>
<evidence type="ECO:0000313" key="2">
    <source>
        <dbReference type="EMBL" id="MDH2389073.1"/>
    </source>
</evidence>
<comment type="caution">
    <text evidence="2">The sequence shown here is derived from an EMBL/GenBank/DDBJ whole genome shotgun (WGS) entry which is preliminary data.</text>
</comment>
<dbReference type="RefSeq" id="WP_279927366.1">
    <property type="nucleotide sequence ID" value="NZ_JARWBG010000008.1"/>
</dbReference>
<name>A0ABT6HLD4_9ACTN</name>
<dbReference type="CDD" id="cd01127">
    <property type="entry name" value="TrwB_TraG_TraD_VirD4"/>
    <property type="match status" value="1"/>
</dbReference>
<dbReference type="SUPFAM" id="SSF52540">
    <property type="entry name" value="P-loop containing nucleoside triphosphate hydrolases"/>
    <property type="match status" value="1"/>
</dbReference>
<evidence type="ECO:0000256" key="1">
    <source>
        <dbReference type="SAM" id="MobiDB-lite"/>
    </source>
</evidence>
<evidence type="ECO:0000313" key="3">
    <source>
        <dbReference type="Proteomes" id="UP001223144"/>
    </source>
</evidence>